<dbReference type="EMBL" id="JAGFNK010000021">
    <property type="protein sequence ID" value="KAI9511482.1"/>
    <property type="molecule type" value="Genomic_DNA"/>
</dbReference>
<keyword evidence="2" id="KW-1185">Reference proteome</keyword>
<protein>
    <submittedName>
        <fullName evidence="1">Uncharacterized protein</fullName>
    </submittedName>
</protein>
<comment type="caution">
    <text evidence="1">The sequence shown here is derived from an EMBL/GenBank/DDBJ whole genome shotgun (WGS) entry which is preliminary data.</text>
</comment>
<name>A0ACC0UK45_9AGAM</name>
<reference evidence="1" key="1">
    <citation type="submission" date="2021-03" db="EMBL/GenBank/DDBJ databases">
        <title>Evolutionary priming and transition to the ectomycorrhizal habit in an iconic lineage of mushroom-forming fungi: is preadaptation a requirement?</title>
        <authorList>
            <consortium name="DOE Joint Genome Institute"/>
            <person name="Looney B.P."/>
            <person name="Miyauchi S."/>
            <person name="Morin E."/>
            <person name="Drula E."/>
            <person name="Courty P.E."/>
            <person name="Chicoki N."/>
            <person name="Fauchery L."/>
            <person name="Kohler A."/>
            <person name="Kuo A."/>
            <person name="LaButti K."/>
            <person name="Pangilinan J."/>
            <person name="Lipzen A."/>
            <person name="Riley R."/>
            <person name="Andreopoulos W."/>
            <person name="He G."/>
            <person name="Johnson J."/>
            <person name="Barry K.W."/>
            <person name="Grigoriev I.V."/>
            <person name="Nagy L."/>
            <person name="Hibbett D."/>
            <person name="Henrissat B."/>
            <person name="Matheny P.B."/>
            <person name="Labbe J."/>
            <person name="Martin A.F."/>
        </authorList>
    </citation>
    <scope>NUCLEOTIDE SEQUENCE</scope>
    <source>
        <strain evidence="1">BPL698</strain>
    </source>
</reference>
<proteinExistence type="predicted"/>
<dbReference type="Proteomes" id="UP001207468">
    <property type="component" value="Unassembled WGS sequence"/>
</dbReference>
<evidence type="ECO:0000313" key="2">
    <source>
        <dbReference type="Proteomes" id="UP001207468"/>
    </source>
</evidence>
<accession>A0ACC0UK45</accession>
<gene>
    <name evidence="1" type="ORF">F5148DRAFT_1170763</name>
</gene>
<organism evidence="1 2">
    <name type="scientific">Russula earlei</name>
    <dbReference type="NCBI Taxonomy" id="71964"/>
    <lineage>
        <taxon>Eukaryota</taxon>
        <taxon>Fungi</taxon>
        <taxon>Dikarya</taxon>
        <taxon>Basidiomycota</taxon>
        <taxon>Agaricomycotina</taxon>
        <taxon>Agaricomycetes</taxon>
        <taxon>Russulales</taxon>
        <taxon>Russulaceae</taxon>
        <taxon>Russula</taxon>
    </lineage>
</organism>
<sequence length="240" mass="26283">MATLKPDALEQIFLKLEEESERRALEAEQTALSPHIPDFAVVEQRAAQRRQSHRGSISVSRFGHVEEHPRPATSDPSQMPPDFVHGLTAISPFYRAQSYNHSADSLSDESSFGDDAGRSAESEHVTQVHRIAGRQSLPRSVGGMLHRTLTGSRSKNELSSSGVSTNLVIGVVVEEDHVEEPERLETRTTAYVQAPSTLRPHASRMTIPGAGRRDANGGWRSIAGDLFRRKARTGGARCGQ</sequence>
<evidence type="ECO:0000313" key="1">
    <source>
        <dbReference type="EMBL" id="KAI9511482.1"/>
    </source>
</evidence>